<dbReference type="AlphaFoldDB" id="A0A1K2HFH0"/>
<feature type="signal peptide" evidence="2">
    <location>
        <begin position="1"/>
        <end position="24"/>
    </location>
</feature>
<dbReference type="InterPro" id="IPR050300">
    <property type="entry name" value="GDXG_lipolytic_enzyme"/>
</dbReference>
<dbReference type="GO" id="GO:0016787">
    <property type="term" value="F:hydrolase activity"/>
    <property type="evidence" value="ECO:0007669"/>
    <property type="project" value="UniProtKB-KW"/>
</dbReference>
<proteinExistence type="predicted"/>
<dbReference type="EMBL" id="FPKR01000005">
    <property type="protein sequence ID" value="SFZ75510.1"/>
    <property type="molecule type" value="Genomic_DNA"/>
</dbReference>
<keyword evidence="5" id="KW-1185">Reference proteome</keyword>
<evidence type="ECO:0000313" key="4">
    <source>
        <dbReference type="EMBL" id="SFZ75510.1"/>
    </source>
</evidence>
<dbReference type="InterPro" id="IPR049492">
    <property type="entry name" value="BD-FAE-like_dom"/>
</dbReference>
<evidence type="ECO:0000256" key="2">
    <source>
        <dbReference type="SAM" id="SignalP"/>
    </source>
</evidence>
<dbReference type="OrthoDB" id="9771666at2"/>
<dbReference type="Gene3D" id="3.40.50.1820">
    <property type="entry name" value="alpha/beta hydrolase"/>
    <property type="match status" value="1"/>
</dbReference>
<dbReference type="InterPro" id="IPR029058">
    <property type="entry name" value="AB_hydrolase_fold"/>
</dbReference>
<evidence type="ECO:0000313" key="5">
    <source>
        <dbReference type="Proteomes" id="UP000186513"/>
    </source>
</evidence>
<dbReference type="Proteomes" id="UP000186513">
    <property type="component" value="Unassembled WGS sequence"/>
</dbReference>
<dbReference type="PANTHER" id="PTHR48081">
    <property type="entry name" value="AB HYDROLASE SUPERFAMILY PROTEIN C4A8.06C"/>
    <property type="match status" value="1"/>
</dbReference>
<evidence type="ECO:0000259" key="3">
    <source>
        <dbReference type="Pfam" id="PF20434"/>
    </source>
</evidence>
<gene>
    <name evidence="4" type="ORF">SAMN02745887_01628</name>
</gene>
<dbReference type="Pfam" id="PF20434">
    <property type="entry name" value="BD-FAE"/>
    <property type="match status" value="1"/>
</dbReference>
<keyword evidence="1 4" id="KW-0378">Hydrolase</keyword>
<sequence>MSPLFARGLSALMLFCGLGLPAQAGPLRDWLAERRTAAEAELASDEASGEPYSAVAGVRVLRDLAYGASERERFDVYLPTQASPRWVIVMVHGGAWRAGDKAARPVVQNKVARWVPRGAVLVSLNYPLLPEAGPLQQAQAVARGLAAVQQRAKAWGVDASQLVLIGHSAGAHLVALLSASPKLAQEAGAAPWLGSVVLDSAGLDMVGLMQGKHYRFHERAFGADPAYWQATSPYHQLSREAVPMLITCSTERADQPCTAAQRFASRAQTLGVPVSVKAAALSHRQMNDALGLPGAYTDTVEAFLSQLVPSWSAAL</sequence>
<accession>A0A1K2HFH0</accession>
<dbReference type="RefSeq" id="WP_072428137.1">
    <property type="nucleotide sequence ID" value="NZ_FPKR01000005.1"/>
</dbReference>
<dbReference type="SUPFAM" id="SSF53474">
    <property type="entry name" value="alpha/beta-Hydrolases"/>
    <property type="match status" value="1"/>
</dbReference>
<keyword evidence="2" id="KW-0732">Signal</keyword>
<feature type="chain" id="PRO_5012137046" evidence="2">
    <location>
        <begin position="25"/>
        <end position="315"/>
    </location>
</feature>
<evidence type="ECO:0000256" key="1">
    <source>
        <dbReference type="ARBA" id="ARBA00022801"/>
    </source>
</evidence>
<protein>
    <submittedName>
        <fullName evidence="4">Alpha/beta hydrolase fold</fullName>
    </submittedName>
</protein>
<organism evidence="4 5">
    <name type="scientific">Chitinimonas taiwanensis DSM 18899</name>
    <dbReference type="NCBI Taxonomy" id="1121279"/>
    <lineage>
        <taxon>Bacteria</taxon>
        <taxon>Pseudomonadati</taxon>
        <taxon>Pseudomonadota</taxon>
        <taxon>Betaproteobacteria</taxon>
        <taxon>Neisseriales</taxon>
        <taxon>Chitinibacteraceae</taxon>
        <taxon>Chitinimonas</taxon>
    </lineage>
</organism>
<dbReference type="PANTHER" id="PTHR48081:SF33">
    <property type="entry name" value="KYNURENINE FORMAMIDASE"/>
    <property type="match status" value="1"/>
</dbReference>
<reference evidence="4 5" key="1">
    <citation type="submission" date="2016-11" db="EMBL/GenBank/DDBJ databases">
        <authorList>
            <person name="Jaros S."/>
            <person name="Januszkiewicz K."/>
            <person name="Wedrychowicz H."/>
        </authorList>
    </citation>
    <scope>NUCLEOTIDE SEQUENCE [LARGE SCALE GENOMIC DNA]</scope>
    <source>
        <strain evidence="4 5">DSM 18899</strain>
    </source>
</reference>
<feature type="domain" description="BD-FAE-like" evidence="3">
    <location>
        <begin position="75"/>
        <end position="250"/>
    </location>
</feature>
<name>A0A1K2HFH0_9NEIS</name>
<dbReference type="STRING" id="1121279.SAMN02745887_01628"/>